<evidence type="ECO:0000259" key="1">
    <source>
        <dbReference type="Pfam" id="PF00535"/>
    </source>
</evidence>
<dbReference type="PANTHER" id="PTHR22916">
    <property type="entry name" value="GLYCOSYLTRANSFERASE"/>
    <property type="match status" value="1"/>
</dbReference>
<accession>A0A5K1IBN4</accession>
<dbReference type="PANTHER" id="PTHR22916:SF3">
    <property type="entry name" value="UDP-GLCNAC:BETAGAL BETA-1,3-N-ACETYLGLUCOSAMINYLTRANSFERASE-LIKE PROTEIN 1"/>
    <property type="match status" value="1"/>
</dbReference>
<dbReference type="RefSeq" id="WP_151444899.1">
    <property type="nucleotide sequence ID" value="NZ_CABVOU010000046.1"/>
</dbReference>
<dbReference type="InterPro" id="IPR001173">
    <property type="entry name" value="Glyco_trans_2-like"/>
</dbReference>
<dbReference type="Gene3D" id="3.90.550.10">
    <property type="entry name" value="Spore Coat Polysaccharide Biosynthesis Protein SpsA, Chain A"/>
    <property type="match status" value="1"/>
</dbReference>
<gene>
    <name evidence="2" type="primary">tuaG</name>
    <name evidence="2" type="ORF">HALO32_03198</name>
</gene>
<dbReference type="CDD" id="cd00761">
    <property type="entry name" value="Glyco_tranf_GTA_type"/>
    <property type="match status" value="1"/>
</dbReference>
<sequence>MGDHDKSPDVSIITPVFNATPHLEETLNSVLAQSSPDWEHILIDDGSQDGSAAIIKRYAASDSRITLIRLEKNAGAAVARNAGIEAAKGRFIAFLDSDDLWLPEKLSAQVAFMESTGAALSYTGYEVMKEDGERTGEVSTAAASLSYRDMLRYNQIGCLTAMYDTRQVGKVYMPELRKRQDYALWLRILRQTGTARGLDQVLALYRQRSGSISRNKLDLIRYHWRLFREFEELSVARSAYYLAWNILGRLVKK</sequence>
<dbReference type="GO" id="GO:0016758">
    <property type="term" value="F:hexosyltransferase activity"/>
    <property type="evidence" value="ECO:0007669"/>
    <property type="project" value="UniProtKB-ARBA"/>
</dbReference>
<dbReference type="Pfam" id="PF00535">
    <property type="entry name" value="Glycos_transf_2"/>
    <property type="match status" value="1"/>
</dbReference>
<dbReference type="SUPFAM" id="SSF53448">
    <property type="entry name" value="Nucleotide-diphospho-sugar transferases"/>
    <property type="match status" value="1"/>
</dbReference>
<organism evidence="2 3">
    <name type="scientific">Halomonas lysinitropha</name>
    <dbReference type="NCBI Taxonomy" id="2607506"/>
    <lineage>
        <taxon>Bacteria</taxon>
        <taxon>Pseudomonadati</taxon>
        <taxon>Pseudomonadota</taxon>
        <taxon>Gammaproteobacteria</taxon>
        <taxon>Oceanospirillales</taxon>
        <taxon>Halomonadaceae</taxon>
        <taxon>Halomonas</taxon>
    </lineage>
</organism>
<dbReference type="AlphaFoldDB" id="A0A5K1IBN4"/>
<dbReference type="EMBL" id="CABVOU010000046">
    <property type="protein sequence ID" value="VVZ97082.1"/>
    <property type="molecule type" value="Genomic_DNA"/>
</dbReference>
<dbReference type="EC" id="2.4.-.-" evidence="2"/>
<keyword evidence="2" id="KW-0808">Transferase</keyword>
<evidence type="ECO:0000313" key="3">
    <source>
        <dbReference type="Proteomes" id="UP000326725"/>
    </source>
</evidence>
<feature type="domain" description="Glycosyltransferase 2-like" evidence="1">
    <location>
        <begin position="11"/>
        <end position="140"/>
    </location>
</feature>
<protein>
    <submittedName>
        <fullName evidence="2">Teichuronic acid biosynthesis glycosyltransferase TuaG</fullName>
        <ecNumber evidence="2">2.4.-.-</ecNumber>
    </submittedName>
</protein>
<keyword evidence="3" id="KW-1185">Reference proteome</keyword>
<name>A0A5K1IBN4_9GAMM</name>
<dbReference type="Proteomes" id="UP000326725">
    <property type="component" value="Unassembled WGS sequence"/>
</dbReference>
<dbReference type="FunFam" id="3.90.550.10:FF:000130">
    <property type="entry name" value="Family 2 glycosyl transferase"/>
    <property type="match status" value="1"/>
</dbReference>
<dbReference type="InterPro" id="IPR029044">
    <property type="entry name" value="Nucleotide-diphossugar_trans"/>
</dbReference>
<evidence type="ECO:0000313" key="2">
    <source>
        <dbReference type="EMBL" id="VVZ97082.1"/>
    </source>
</evidence>
<reference evidence="2 3" key="1">
    <citation type="submission" date="2019-09" db="EMBL/GenBank/DDBJ databases">
        <authorList>
            <person name="Criscuolo A."/>
        </authorList>
    </citation>
    <scope>NUCLEOTIDE SEQUENCE [LARGE SCALE GENOMIC DNA]</scope>
    <source>
        <strain evidence="3">3(2)</strain>
    </source>
</reference>
<proteinExistence type="predicted"/>
<keyword evidence="2" id="KW-0328">Glycosyltransferase</keyword>